<dbReference type="InterPro" id="IPR036390">
    <property type="entry name" value="WH_DNA-bd_sf"/>
</dbReference>
<keyword evidence="2" id="KW-1185">Reference proteome</keyword>
<organism evidence="1 2">
    <name type="scientific">Acidocella aromatica</name>
    <dbReference type="NCBI Taxonomy" id="1303579"/>
    <lineage>
        <taxon>Bacteria</taxon>
        <taxon>Pseudomonadati</taxon>
        <taxon>Pseudomonadota</taxon>
        <taxon>Alphaproteobacteria</taxon>
        <taxon>Acetobacterales</taxon>
        <taxon>Acidocellaceae</taxon>
        <taxon>Acidocella</taxon>
    </lineage>
</organism>
<name>A0A840VF46_9PROT</name>
<proteinExistence type="predicted"/>
<dbReference type="Proteomes" id="UP000553706">
    <property type="component" value="Unassembled WGS sequence"/>
</dbReference>
<evidence type="ECO:0000313" key="1">
    <source>
        <dbReference type="EMBL" id="MBB5374523.1"/>
    </source>
</evidence>
<dbReference type="EMBL" id="JACHFJ010000021">
    <property type="protein sequence ID" value="MBB5374523.1"/>
    <property type="molecule type" value="Genomic_DNA"/>
</dbReference>
<dbReference type="RefSeq" id="WP_183267537.1">
    <property type="nucleotide sequence ID" value="NZ_JACHFJ010000021.1"/>
</dbReference>
<sequence length="227" mass="24514">MRGLFRSFTAIRTDVHPVWRGSVRAEVRFTPLPKKAAVQLYHRAREWERSTRQPGRHGGAIGRIGLAVLHSLLFDFLNHRTGQLDPSYEGIAKKAGVSRASVGRALVRLRSLGILDWVRRCVGELRDGRFVLAQERNAYAVQGEGQWRGYRPASALPGAPEPGTWGEHPSLPSALAQAVQDQATGLSQSAVLTALASDPGDALAVALARMGQALAAREIRGLSGVSA</sequence>
<dbReference type="AlphaFoldDB" id="A0A840VF46"/>
<reference evidence="1 2" key="1">
    <citation type="submission" date="2020-08" db="EMBL/GenBank/DDBJ databases">
        <title>Genomic Encyclopedia of Type Strains, Phase IV (KMG-IV): sequencing the most valuable type-strain genomes for metagenomic binning, comparative biology and taxonomic classification.</title>
        <authorList>
            <person name="Goeker M."/>
        </authorList>
    </citation>
    <scope>NUCLEOTIDE SEQUENCE [LARGE SCALE GENOMIC DNA]</scope>
    <source>
        <strain evidence="1 2">DSM 27026</strain>
    </source>
</reference>
<evidence type="ECO:0000313" key="2">
    <source>
        <dbReference type="Proteomes" id="UP000553706"/>
    </source>
</evidence>
<accession>A0A840VF46</accession>
<comment type="caution">
    <text evidence="1">The sequence shown here is derived from an EMBL/GenBank/DDBJ whole genome shotgun (WGS) entry which is preliminary data.</text>
</comment>
<evidence type="ECO:0008006" key="3">
    <source>
        <dbReference type="Google" id="ProtNLM"/>
    </source>
</evidence>
<gene>
    <name evidence="1" type="ORF">HNP71_002798</name>
</gene>
<protein>
    <recommendedName>
        <fullName evidence="3">Helix-turn-helix domain-containing protein</fullName>
    </recommendedName>
</protein>
<dbReference type="SUPFAM" id="SSF46785">
    <property type="entry name" value="Winged helix' DNA-binding domain"/>
    <property type="match status" value="1"/>
</dbReference>